<evidence type="ECO:0000256" key="4">
    <source>
        <dbReference type="ARBA" id="ARBA00022692"/>
    </source>
</evidence>
<name>A0A5L8RC66_CAMLA</name>
<dbReference type="RefSeq" id="WP_214098258.1">
    <property type="nucleotide sequence ID" value="NZ_JAHCYN010000002.1"/>
</dbReference>
<evidence type="ECO:0000256" key="5">
    <source>
        <dbReference type="ARBA" id="ARBA00022989"/>
    </source>
</evidence>
<keyword evidence="4" id="KW-0812">Transmembrane</keyword>
<dbReference type="PANTHER" id="PTHR42775">
    <property type="entry name" value="PERMEASE RV2963-RELATED"/>
    <property type="match status" value="1"/>
</dbReference>
<protein>
    <submittedName>
        <fullName evidence="7">Permease</fullName>
    </submittedName>
</protein>
<keyword evidence="3" id="KW-1003">Cell membrane</keyword>
<proteinExistence type="inferred from homology"/>
<evidence type="ECO:0000256" key="6">
    <source>
        <dbReference type="ARBA" id="ARBA00023136"/>
    </source>
</evidence>
<organism evidence="7 8">
    <name type="scientific">Campylobacter lari</name>
    <dbReference type="NCBI Taxonomy" id="201"/>
    <lineage>
        <taxon>Bacteria</taxon>
        <taxon>Pseudomonadati</taxon>
        <taxon>Campylobacterota</taxon>
        <taxon>Epsilonproteobacteria</taxon>
        <taxon>Campylobacterales</taxon>
        <taxon>Campylobacteraceae</taxon>
        <taxon>Campylobacter</taxon>
    </lineage>
</organism>
<evidence type="ECO:0000256" key="2">
    <source>
        <dbReference type="ARBA" id="ARBA00006386"/>
    </source>
</evidence>
<dbReference type="InterPro" id="IPR053166">
    <property type="entry name" value="UPF0718_permease"/>
</dbReference>
<comment type="similarity">
    <text evidence="2">Belongs to the UPF0718 family.</text>
</comment>
<dbReference type="AlphaFoldDB" id="A0A5L8RC66"/>
<accession>A0A5L8RC66</accession>
<dbReference type="PANTHER" id="PTHR42775:SF2">
    <property type="entry name" value="PERMEASE"/>
    <property type="match status" value="1"/>
</dbReference>
<gene>
    <name evidence="7" type="ORF">GL567_03615</name>
</gene>
<evidence type="ECO:0000313" key="8">
    <source>
        <dbReference type="Proteomes" id="UP000471322"/>
    </source>
</evidence>
<sequence length="335" mass="36929">MWSKILTILQEFLFLFSEISILFILVSMLVAFVNEKYSKFFETHLKSDGFGSYIKAIFLGALTPFCSCSSIPLLNAFLRSGVPLGVCIAYLSTSPLINPIILVMFIASFGVKITLFYVGFLFGIILLLAFGISKTNTRVFFNENFLNNELQEGQTNSCCSSVKSQPTTQTSCCSSSKITQLATQTSCCSSNNSSLKFKKYESRLKKYFTQSLKEYKKILPYIIIGMAIGATIHGAFPQNFFEEYLKDYGILGVIIAAFIGVLLYMNCSAMIPVALSLTQAGVPLGIMMSFLIAGAGCSLPELILLKRIFKTSFLILFAGMIVAIAISFGLLIFFT</sequence>
<reference evidence="7 8" key="1">
    <citation type="submission" date="2019-11" db="EMBL/GenBank/DDBJ databases">
        <authorList>
            <consortium name="PulseNet: The National Subtyping Network for Foodborne Disease Surveillance"/>
            <person name="Tarr C.L."/>
            <person name="Trees E."/>
            <person name="Katz L.S."/>
            <person name="Carleton-Romer H.A."/>
            <person name="Stroika S."/>
            <person name="Kucerova Z."/>
            <person name="Roache K.F."/>
            <person name="Sabol A.L."/>
            <person name="Besser J."/>
            <person name="Gerner-Smidt P."/>
        </authorList>
    </citation>
    <scope>NUCLEOTIDE SEQUENCE [LARGE SCALE GENOMIC DNA]</scope>
    <source>
        <strain evidence="7 8">PNUSAC013627</strain>
    </source>
</reference>
<comment type="caution">
    <text evidence="7">The sequence shown here is derived from an EMBL/GenBank/DDBJ whole genome shotgun (WGS) entry which is preliminary data.</text>
</comment>
<dbReference type="Proteomes" id="UP000471322">
    <property type="component" value="Unassembled WGS sequence"/>
</dbReference>
<keyword evidence="6" id="KW-0472">Membrane</keyword>
<keyword evidence="5" id="KW-1133">Transmembrane helix</keyword>
<dbReference type="GO" id="GO:0005886">
    <property type="term" value="C:plasma membrane"/>
    <property type="evidence" value="ECO:0007669"/>
    <property type="project" value="UniProtKB-SubCell"/>
</dbReference>
<dbReference type="EMBL" id="AANNSE010000003">
    <property type="protein sequence ID" value="EDP6814660.1"/>
    <property type="molecule type" value="Genomic_DNA"/>
</dbReference>
<dbReference type="InterPro" id="IPR005524">
    <property type="entry name" value="DUF318"/>
</dbReference>
<evidence type="ECO:0000256" key="3">
    <source>
        <dbReference type="ARBA" id="ARBA00022475"/>
    </source>
</evidence>
<evidence type="ECO:0000256" key="1">
    <source>
        <dbReference type="ARBA" id="ARBA00004651"/>
    </source>
</evidence>
<comment type="subcellular location">
    <subcellularLocation>
        <location evidence="1">Cell membrane</location>
        <topology evidence="1">Multi-pass membrane protein</topology>
    </subcellularLocation>
</comment>
<dbReference type="Pfam" id="PF03773">
    <property type="entry name" value="ArsP_1"/>
    <property type="match status" value="1"/>
</dbReference>
<evidence type="ECO:0000313" key="7">
    <source>
        <dbReference type="EMBL" id="EDP6814660.1"/>
    </source>
</evidence>